<evidence type="ECO:0000313" key="4">
    <source>
        <dbReference type="Proteomes" id="UP000236497"/>
    </source>
</evidence>
<dbReference type="OrthoDB" id="9810303at2"/>
<keyword evidence="1" id="KW-0472">Membrane</keyword>
<accession>A0A0H5SF75</accession>
<evidence type="ECO:0000259" key="2">
    <source>
        <dbReference type="Pfam" id="PF00535"/>
    </source>
</evidence>
<gene>
    <name evidence="3" type="ORF">HHT355_0929</name>
</gene>
<dbReference type="CDD" id="cd04179">
    <property type="entry name" value="DPM_DPG-synthase_like"/>
    <property type="match status" value="1"/>
</dbReference>
<dbReference type="EMBL" id="CVTD020000011">
    <property type="protein sequence ID" value="CRZ34132.1"/>
    <property type="molecule type" value="Genomic_DNA"/>
</dbReference>
<keyword evidence="4" id="KW-1185">Reference proteome</keyword>
<proteinExistence type="predicted"/>
<feature type="transmembrane region" description="Helical" evidence="1">
    <location>
        <begin position="224"/>
        <end position="241"/>
    </location>
</feature>
<protein>
    <submittedName>
        <fullName evidence="3">Putative membrane protein</fullName>
    </submittedName>
</protein>
<evidence type="ECO:0000313" key="3">
    <source>
        <dbReference type="EMBL" id="CRZ34132.1"/>
    </source>
</evidence>
<dbReference type="InterPro" id="IPR001173">
    <property type="entry name" value="Glyco_trans_2-like"/>
</dbReference>
<keyword evidence="1" id="KW-1133">Transmembrane helix</keyword>
<name>A0A0H5SF75_HERHM</name>
<dbReference type="SUPFAM" id="SSF53448">
    <property type="entry name" value="Nucleotide-diphospho-sugar transferases"/>
    <property type="match status" value="1"/>
</dbReference>
<dbReference type="AlphaFoldDB" id="A0A0H5SF75"/>
<dbReference type="Pfam" id="PF00535">
    <property type="entry name" value="Glycos_transf_2"/>
    <property type="match status" value="1"/>
</dbReference>
<reference evidence="3 4" key="1">
    <citation type="submission" date="2015-06" db="EMBL/GenBank/DDBJ databases">
        <authorList>
            <person name="Wibberg Daniel"/>
        </authorList>
    </citation>
    <scope>NUCLEOTIDE SEQUENCE [LARGE SCALE GENOMIC DNA]</scope>
    <source>
        <strain evidence="3 4">T3/55T</strain>
    </source>
</reference>
<dbReference type="InterPro" id="IPR029044">
    <property type="entry name" value="Nucleotide-diphossugar_trans"/>
</dbReference>
<dbReference type="PANTHER" id="PTHR10859">
    <property type="entry name" value="GLYCOSYL TRANSFERASE"/>
    <property type="match status" value="1"/>
</dbReference>
<organism evidence="3 4">
    <name type="scientific">Herbinix hemicellulosilytica</name>
    <dbReference type="NCBI Taxonomy" id="1564487"/>
    <lineage>
        <taxon>Bacteria</taxon>
        <taxon>Bacillati</taxon>
        <taxon>Bacillota</taxon>
        <taxon>Clostridia</taxon>
        <taxon>Lachnospirales</taxon>
        <taxon>Lachnospiraceae</taxon>
        <taxon>Herbinix</taxon>
    </lineage>
</organism>
<dbReference type="Proteomes" id="UP000236497">
    <property type="component" value="Unassembled WGS sequence"/>
</dbReference>
<sequence length="249" mass="28387">MNEVLIIIPAFNEEKNIVKLFEKLCVPKIRSFADILVINDGSSDSTENIARSYDVSIITHVFNLGYGSALQVGYKYAVRNNYNYVIQLDADGQHSVDNIAHIYKCLTSKDENGNTPDIVIGSRFLKGSKAYKISPIKRVSIAYFSWLIKLITGEVITDPTSGLQGLSRRAFKYYSEFGNFDYFYPDANMIIQMILLGFRVKETTSIMYERKNGVSMHKGILKQLSYMMIMPLSIWTIVVRVKKKMQKSI</sequence>
<evidence type="ECO:0000256" key="1">
    <source>
        <dbReference type="SAM" id="Phobius"/>
    </source>
</evidence>
<dbReference type="RefSeq" id="WP_103202258.1">
    <property type="nucleotide sequence ID" value="NZ_CVTD020000011.1"/>
</dbReference>
<keyword evidence="1" id="KW-0812">Transmembrane</keyword>
<dbReference type="Gene3D" id="3.90.550.10">
    <property type="entry name" value="Spore Coat Polysaccharide Biosynthesis Protein SpsA, Chain A"/>
    <property type="match status" value="1"/>
</dbReference>
<feature type="domain" description="Glycosyltransferase 2-like" evidence="2">
    <location>
        <begin position="6"/>
        <end position="172"/>
    </location>
</feature>
<dbReference type="GO" id="GO:0006487">
    <property type="term" value="P:protein N-linked glycosylation"/>
    <property type="evidence" value="ECO:0007669"/>
    <property type="project" value="TreeGrafter"/>
</dbReference>
<dbReference type="PANTHER" id="PTHR10859:SF114">
    <property type="entry name" value="DOLICHOL-PHOSPHATE MANNOSYLTRANSFERASE"/>
    <property type="match status" value="1"/>
</dbReference>